<dbReference type="WBParaSite" id="HDID_0000965801-mRNA-1">
    <property type="protein sequence ID" value="HDID_0000965801-mRNA-1"/>
    <property type="gene ID" value="HDID_0000965801"/>
</dbReference>
<dbReference type="PROSITE" id="PS51074">
    <property type="entry name" value="DPH_MB"/>
    <property type="match status" value="1"/>
</dbReference>
<accession>A0A0R3SVP1</accession>
<evidence type="ECO:0000256" key="2">
    <source>
        <dbReference type="ARBA" id="ARBA00023004"/>
    </source>
</evidence>
<feature type="domain" description="DPH-type MB" evidence="5">
    <location>
        <begin position="4"/>
        <end position="60"/>
    </location>
</feature>
<dbReference type="AlphaFoldDB" id="A0A0R3SVP1"/>
<dbReference type="InterPro" id="IPR017359">
    <property type="entry name" value="Phi-like"/>
</dbReference>
<gene>
    <name evidence="6" type="ORF">HDID_LOCUS9656</name>
</gene>
<dbReference type="EMBL" id="UYSG01011358">
    <property type="protein sequence ID" value="VDL62050.1"/>
    <property type="molecule type" value="Genomic_DNA"/>
</dbReference>
<dbReference type="Pfam" id="PF05773">
    <property type="entry name" value="RWD"/>
    <property type="match status" value="1"/>
</dbReference>
<dbReference type="PROSITE" id="PS50908">
    <property type="entry name" value="RWD"/>
    <property type="match status" value="1"/>
</dbReference>
<dbReference type="InterPro" id="IPR010541">
    <property type="entry name" value="Prp3_C"/>
</dbReference>
<name>A0A0R3SVP1_HYMDI</name>
<dbReference type="PANTHER" id="PTHR15955:SF8">
    <property type="entry name" value="RWD DOMAIN-CONTAINING PROTEIN 2B-RELATED"/>
    <property type="match status" value="1"/>
</dbReference>
<dbReference type="Gene3D" id="3.10.660.10">
    <property type="entry name" value="DPH Zinc finger"/>
    <property type="match status" value="1"/>
</dbReference>
<sequence length="375" mass="42914">MSILHDEVEIEDMEYDEDEEMYYYPCPCGDRFEISKEELQMGEDIAKCPSCSLIIRVIYDPEDFSPVTENEKETEVVFTEKKDEIDLIRSVFTPEELIFDDPLLINEFDFLASQNAQIEDKDVHLVLKIAFPELSVVVLLTICLPRGYPRVPPSVLLRVSQSTCIINEKCLSTALNEWLNEACTSQEPILCSLVDWLRSALDEDNWDPYLGRDAFKNAHPADDSLEGPAKLPDEPPLTTSQALDSEVCYWIFSHHIRNPKKRKVIVDWARELGLTGCCLPGKPGIVAVEGPEDKVEEYWKRIRVLTWKRIQVKDREVIKERRFTDGFFEVGGTLSEKIGYMRGHGVTQERIAQHFGFKVDESARAGQGKSDDDDD</sequence>
<evidence type="ECO:0000313" key="7">
    <source>
        <dbReference type="Proteomes" id="UP000274504"/>
    </source>
</evidence>
<reference evidence="8" key="1">
    <citation type="submission" date="2017-02" db="UniProtKB">
        <authorList>
            <consortium name="WormBaseParasite"/>
        </authorList>
    </citation>
    <scope>IDENTIFICATION</scope>
</reference>
<dbReference type="CDD" id="cd24163">
    <property type="entry name" value="RWDD2_C"/>
    <property type="match status" value="1"/>
</dbReference>
<evidence type="ECO:0000313" key="8">
    <source>
        <dbReference type="WBParaSite" id="HDID_0000965801-mRNA-1"/>
    </source>
</evidence>
<organism evidence="8">
    <name type="scientific">Hymenolepis diminuta</name>
    <name type="common">Rat tapeworm</name>
    <dbReference type="NCBI Taxonomy" id="6216"/>
    <lineage>
        <taxon>Eukaryota</taxon>
        <taxon>Metazoa</taxon>
        <taxon>Spiralia</taxon>
        <taxon>Lophotrochozoa</taxon>
        <taxon>Platyhelminthes</taxon>
        <taxon>Cestoda</taxon>
        <taxon>Eucestoda</taxon>
        <taxon>Cyclophyllidea</taxon>
        <taxon>Hymenolepididae</taxon>
        <taxon>Hymenolepis</taxon>
    </lineage>
</organism>
<evidence type="ECO:0000313" key="6">
    <source>
        <dbReference type="EMBL" id="VDL62050.1"/>
    </source>
</evidence>
<dbReference type="Proteomes" id="UP000274504">
    <property type="component" value="Unassembled WGS sequence"/>
</dbReference>
<keyword evidence="2" id="KW-0408">Iron</keyword>
<dbReference type="Pfam" id="PF06544">
    <property type="entry name" value="Prp3_C"/>
    <property type="match status" value="1"/>
</dbReference>
<dbReference type="FunFam" id="3.10.660.10:FF:000001">
    <property type="entry name" value="Diphthamide biosynthesis 3"/>
    <property type="match status" value="1"/>
</dbReference>
<reference evidence="6 7" key="2">
    <citation type="submission" date="2018-11" db="EMBL/GenBank/DDBJ databases">
        <authorList>
            <consortium name="Pathogen Informatics"/>
        </authorList>
    </citation>
    <scope>NUCLEOTIDE SEQUENCE [LARGE SCALE GENOMIC DNA]</scope>
</reference>
<dbReference type="InterPro" id="IPR006575">
    <property type="entry name" value="RWD_dom"/>
</dbReference>
<keyword evidence="1" id="KW-0479">Metal-binding</keyword>
<dbReference type="Gene3D" id="3.10.110.10">
    <property type="entry name" value="Ubiquitin Conjugating Enzyme"/>
    <property type="match status" value="1"/>
</dbReference>
<dbReference type="STRING" id="6216.A0A0R3SVP1"/>
<dbReference type="SUPFAM" id="SSF144217">
    <property type="entry name" value="CSL zinc finger"/>
    <property type="match status" value="1"/>
</dbReference>
<feature type="domain" description="RWD" evidence="4">
    <location>
        <begin position="83"/>
        <end position="204"/>
    </location>
</feature>
<dbReference type="OrthoDB" id="432412at2759"/>
<dbReference type="PANTHER" id="PTHR15955">
    <property type="entry name" value="RWD DOMAIN CONTAINING PROTEIN 2"/>
    <property type="match status" value="1"/>
</dbReference>
<dbReference type="Pfam" id="PF05207">
    <property type="entry name" value="Zn_ribbon_CSL"/>
    <property type="match status" value="1"/>
</dbReference>
<evidence type="ECO:0000259" key="5">
    <source>
        <dbReference type="PROSITE" id="PS51074"/>
    </source>
</evidence>
<comment type="similarity">
    <text evidence="3">Belongs to the DPH3 family.</text>
</comment>
<dbReference type="GO" id="GO:0046872">
    <property type="term" value="F:metal ion binding"/>
    <property type="evidence" value="ECO:0007669"/>
    <property type="project" value="UniProtKB-KW"/>
</dbReference>
<evidence type="ECO:0000256" key="3">
    <source>
        <dbReference type="ARBA" id="ARBA00024032"/>
    </source>
</evidence>
<proteinExistence type="inferred from homology"/>
<dbReference type="InterPro" id="IPR007872">
    <property type="entry name" value="DPH_MB_dom"/>
</dbReference>
<protein>
    <submittedName>
        <fullName evidence="8">RWD domain-containing protein</fullName>
    </submittedName>
</protein>
<dbReference type="SUPFAM" id="SSF54495">
    <property type="entry name" value="UBC-like"/>
    <property type="match status" value="1"/>
</dbReference>
<evidence type="ECO:0000259" key="4">
    <source>
        <dbReference type="PROSITE" id="PS50908"/>
    </source>
</evidence>
<dbReference type="InterPro" id="IPR036671">
    <property type="entry name" value="DPH_MB_sf"/>
</dbReference>
<evidence type="ECO:0000256" key="1">
    <source>
        <dbReference type="ARBA" id="ARBA00022723"/>
    </source>
</evidence>
<dbReference type="InterPro" id="IPR059181">
    <property type="entry name" value="RWDD2A-B_C"/>
</dbReference>
<dbReference type="InterPro" id="IPR016135">
    <property type="entry name" value="UBQ-conjugating_enzyme/RWD"/>
</dbReference>